<dbReference type="Pfam" id="PF16130">
    <property type="entry name" value="DUF4842"/>
    <property type="match status" value="1"/>
</dbReference>
<proteinExistence type="predicted"/>
<keyword evidence="2" id="KW-0449">Lipoprotein</keyword>
<dbReference type="HOGENOM" id="CLU_648597_0_0_12"/>
<feature type="domain" description="DUF4842" evidence="1">
    <location>
        <begin position="240"/>
        <end position="423"/>
    </location>
</feature>
<evidence type="ECO:0000313" key="2">
    <source>
        <dbReference type="EMBL" id="AAS71635.1"/>
    </source>
</evidence>
<dbReference type="EMBL" id="AE016823">
    <property type="protein sequence ID" value="AAS71635.1"/>
    <property type="molecule type" value="Genomic_DNA"/>
</dbReference>
<dbReference type="InterPro" id="IPR032295">
    <property type="entry name" value="DUF4842"/>
</dbReference>
<dbReference type="NCBIfam" id="TIGR04456">
    <property type="entry name" value="LruC_dom"/>
    <property type="match status" value="1"/>
</dbReference>
<accession>Q72MV3</accession>
<dbReference type="KEGG" id="lic:LIC_13086"/>
<name>Q72MV3_LEPIC</name>
<reference evidence="2 3" key="1">
    <citation type="journal article" date="2004" name="J. Bacteriol.">
        <title>Comparative genomics of two Leptospira interrogans serovars reveals novel insights into physiology and pathogenesis.</title>
        <authorList>
            <person name="Nascimento A.L."/>
            <person name="Ko A.I."/>
            <person name="Martins E.A."/>
            <person name="Monteiro-Vitorello C.B."/>
            <person name="Ho P.L."/>
            <person name="Haake D.A."/>
            <person name="Verjovski-Almeida S."/>
            <person name="Hartskeerl R.A."/>
            <person name="Marques M.V."/>
            <person name="Oliveira M.C."/>
            <person name="Menck C.F."/>
            <person name="Leite L.C."/>
            <person name="Carrer H."/>
            <person name="Coutinho L.L."/>
            <person name="Degrave W.M."/>
            <person name="Dellagostin O.A."/>
            <person name="El-Dorry H."/>
            <person name="Ferro E.S."/>
            <person name="Ferro M.I."/>
            <person name="Furlan L.R."/>
            <person name="Gamberini M."/>
            <person name="Giglioti E.A."/>
            <person name="Goes-Neto A."/>
            <person name="Goldman G.H."/>
            <person name="Goldman M.H."/>
            <person name="Harakava R."/>
            <person name="Jeronimo S.M."/>
            <person name="Junqueira-De-Azevedo I.L."/>
            <person name="Kimura E.T."/>
            <person name="Kuramae E.E."/>
            <person name="Lemos E.G."/>
            <person name="Lemos M.V."/>
            <person name="Marino C.L."/>
            <person name="Nunes L.R."/>
            <person name="De Oliveira R.C."/>
            <person name="Pereira G.G."/>
            <person name="Reis M.S."/>
            <person name="Schriefer A."/>
            <person name="Siqueira W.J."/>
            <person name="Sommer P."/>
            <person name="Tsai S.M."/>
            <person name="Simpson A.J."/>
            <person name="Ferro J.A."/>
            <person name="Camargo L.E."/>
            <person name="Kitajima J.P."/>
            <person name="Setubal J.C."/>
            <person name="Van Sluys M.A."/>
        </authorList>
    </citation>
    <scope>NUCLEOTIDE SEQUENCE [LARGE SCALE GENOMIC DNA]</scope>
    <source>
        <strain evidence="2 3">Fiocruz L1-130</strain>
    </source>
</reference>
<gene>
    <name evidence="2" type="ordered locus">LIC_13086</name>
</gene>
<dbReference type="Proteomes" id="UP000007037">
    <property type="component" value="Chromosome I"/>
</dbReference>
<organism evidence="2 3">
    <name type="scientific">Leptospira interrogans serogroup Icterohaemorrhagiae serovar copenhageni (strain Fiocruz L1-130)</name>
    <dbReference type="NCBI Taxonomy" id="267671"/>
    <lineage>
        <taxon>Bacteria</taxon>
        <taxon>Pseudomonadati</taxon>
        <taxon>Spirochaetota</taxon>
        <taxon>Spirochaetia</taxon>
        <taxon>Leptospirales</taxon>
        <taxon>Leptospiraceae</taxon>
        <taxon>Leptospira</taxon>
    </lineage>
</organism>
<protein>
    <submittedName>
        <fullName evidence="2">Putative lipoprotein</fullName>
    </submittedName>
</protein>
<sequence length="436" mass="48836">MLRNETKMRIFQKLTNTIFIGVLLIGINACTNSQDPNLLWLLSATQPNQSSPPPAGEQPFSIVINDETAPVDFVFDTTKTVNVNIQVLSPESPISGSLVQIFNIDNTSQKSIFRAVTAENGEVKGSFTIDETTHKVLLKVQAFGQLYEAEIQIINAYSISRRITVVIKGNNVILPDTDGDGIIDRDDTYPNDPTRASTFRYPAEGYYTISFEDLYPNQGDADFNDYNIRAIFEEDWNAKGEVARIRANFIHVAKGAGYNHTLHLTIPQITASSYSLTRYGYDSSTIEYNSTGNNSTISSLEILPRSNTTILSSNSSKTNTIFKKGKSASLEVILQNAINRVTLGPAPYDTFIKVINTNQEIHFPKRYFDTNGKDRYLDSTGFPWALLVPGNFLWPYESTDIRKSYPSFKPWYESMGNTNHNWYLTPVSSEVFPASN</sequence>
<evidence type="ECO:0000259" key="1">
    <source>
        <dbReference type="Pfam" id="PF16130"/>
    </source>
</evidence>
<evidence type="ECO:0000313" key="3">
    <source>
        <dbReference type="Proteomes" id="UP000007037"/>
    </source>
</evidence>
<dbReference type="InterPro" id="IPR031025">
    <property type="entry name" value="LruC_dom"/>
</dbReference>
<dbReference type="AlphaFoldDB" id="Q72MV3"/>